<dbReference type="Proteomes" id="UP000238196">
    <property type="component" value="Unassembled WGS sequence"/>
</dbReference>
<proteinExistence type="inferred from homology"/>
<dbReference type="InterPro" id="IPR036390">
    <property type="entry name" value="WH_DNA-bd_sf"/>
</dbReference>
<evidence type="ECO:0000259" key="5">
    <source>
        <dbReference type="PROSITE" id="PS50931"/>
    </source>
</evidence>
<comment type="similarity">
    <text evidence="1">Belongs to the LysR transcriptional regulatory family.</text>
</comment>
<dbReference type="GO" id="GO:0003700">
    <property type="term" value="F:DNA-binding transcription factor activity"/>
    <property type="evidence" value="ECO:0007669"/>
    <property type="project" value="InterPro"/>
</dbReference>
<dbReference type="Gene3D" id="3.40.190.10">
    <property type="entry name" value="Periplasmic binding protein-like II"/>
    <property type="match status" value="2"/>
</dbReference>
<name>A0A2S5KLN9_9PROT</name>
<dbReference type="GO" id="GO:0003677">
    <property type="term" value="F:DNA binding"/>
    <property type="evidence" value="ECO:0007669"/>
    <property type="project" value="UniProtKB-KW"/>
</dbReference>
<dbReference type="PRINTS" id="PR00039">
    <property type="entry name" value="HTHLYSR"/>
</dbReference>
<evidence type="ECO:0000256" key="2">
    <source>
        <dbReference type="ARBA" id="ARBA00023015"/>
    </source>
</evidence>
<evidence type="ECO:0000256" key="3">
    <source>
        <dbReference type="ARBA" id="ARBA00023125"/>
    </source>
</evidence>
<reference evidence="6 7" key="1">
    <citation type="submission" date="2018-02" db="EMBL/GenBank/DDBJ databases">
        <title>novel marine gammaproteobacteria from coastal saline agro ecosystem.</title>
        <authorList>
            <person name="Krishnan R."/>
            <person name="Ramesh Kumar N."/>
        </authorList>
    </citation>
    <scope>NUCLEOTIDE SEQUENCE [LARGE SCALE GENOMIC DNA]</scope>
    <source>
        <strain evidence="6 7">228</strain>
    </source>
</reference>
<evidence type="ECO:0000256" key="4">
    <source>
        <dbReference type="ARBA" id="ARBA00023163"/>
    </source>
</evidence>
<dbReference type="OrthoDB" id="5292387at2"/>
<evidence type="ECO:0000313" key="6">
    <source>
        <dbReference type="EMBL" id="PPC75563.1"/>
    </source>
</evidence>
<dbReference type="SUPFAM" id="SSF53850">
    <property type="entry name" value="Periplasmic binding protein-like II"/>
    <property type="match status" value="1"/>
</dbReference>
<keyword evidence="3" id="KW-0238">DNA-binding</keyword>
<dbReference type="PANTHER" id="PTHR30346:SF30">
    <property type="entry name" value="SMALL NEUTRAL PROTEASE REGULATORY PROTEIN"/>
    <property type="match status" value="1"/>
</dbReference>
<dbReference type="EMBL" id="PRLP01000084">
    <property type="protein sequence ID" value="PPC75563.1"/>
    <property type="molecule type" value="Genomic_DNA"/>
</dbReference>
<comment type="caution">
    <text evidence="6">The sequence shown here is derived from an EMBL/GenBank/DDBJ whole genome shotgun (WGS) entry which is preliminary data.</text>
</comment>
<dbReference type="PANTHER" id="PTHR30346">
    <property type="entry name" value="TRANSCRIPTIONAL DUAL REGULATOR HCAR-RELATED"/>
    <property type="match status" value="1"/>
</dbReference>
<accession>A0A2S5KLN9</accession>
<sequence length="298" mass="32693">MELRHIRYFLAIAETRNFTRAAAQLGMGQPPLSLQIKDLEEEIGTRLFHRIPRGVELTEAGMAFFEAVRTLPDQAQMAIQAARKAGKGESGVLRLGITGTAAFNPIISESIRQFQYNYPQVVLSLEECYSSALVSGLEEGRLDAAIIRPTRILTDNLEVHDISTEELIVALPKGHKLATREQPILLTELRHEPMIMTPRALALSLYESIVTACREAGFDPVIGQSAQQIVSTLLLVSADMGVSLVPKSVGLMAGRGVVFRPLAAPVPKVSLSIAYRKNSTLQTMQNFTAILQQVALQY</sequence>
<dbReference type="InterPro" id="IPR005119">
    <property type="entry name" value="LysR_subst-bd"/>
</dbReference>
<dbReference type="Pfam" id="PF00126">
    <property type="entry name" value="HTH_1"/>
    <property type="match status" value="1"/>
</dbReference>
<dbReference type="PROSITE" id="PS50931">
    <property type="entry name" value="HTH_LYSR"/>
    <property type="match status" value="1"/>
</dbReference>
<gene>
    <name evidence="6" type="ORF">C4K68_19895</name>
</gene>
<dbReference type="InterPro" id="IPR036388">
    <property type="entry name" value="WH-like_DNA-bd_sf"/>
</dbReference>
<keyword evidence="2" id="KW-0805">Transcription regulation</keyword>
<dbReference type="GO" id="GO:0032993">
    <property type="term" value="C:protein-DNA complex"/>
    <property type="evidence" value="ECO:0007669"/>
    <property type="project" value="TreeGrafter"/>
</dbReference>
<protein>
    <submittedName>
        <fullName evidence="6">Transcriptional regulator</fullName>
    </submittedName>
</protein>
<dbReference type="Pfam" id="PF03466">
    <property type="entry name" value="LysR_substrate"/>
    <property type="match status" value="1"/>
</dbReference>
<organism evidence="6 7">
    <name type="scientific">Proteobacteria bacterium 228</name>
    <dbReference type="NCBI Taxonomy" id="2083153"/>
    <lineage>
        <taxon>Bacteria</taxon>
        <taxon>Pseudomonadati</taxon>
        <taxon>Pseudomonadota</taxon>
    </lineage>
</organism>
<dbReference type="SUPFAM" id="SSF46785">
    <property type="entry name" value="Winged helix' DNA-binding domain"/>
    <property type="match status" value="1"/>
</dbReference>
<dbReference type="Gene3D" id="1.10.10.10">
    <property type="entry name" value="Winged helix-like DNA-binding domain superfamily/Winged helix DNA-binding domain"/>
    <property type="match status" value="1"/>
</dbReference>
<feature type="domain" description="HTH lysR-type" evidence="5">
    <location>
        <begin position="1"/>
        <end position="58"/>
    </location>
</feature>
<evidence type="ECO:0000256" key="1">
    <source>
        <dbReference type="ARBA" id="ARBA00009437"/>
    </source>
</evidence>
<evidence type="ECO:0000313" key="7">
    <source>
        <dbReference type="Proteomes" id="UP000238196"/>
    </source>
</evidence>
<keyword evidence="4" id="KW-0804">Transcription</keyword>
<dbReference type="AlphaFoldDB" id="A0A2S5KLN9"/>
<dbReference type="FunFam" id="1.10.10.10:FF:000001">
    <property type="entry name" value="LysR family transcriptional regulator"/>
    <property type="match status" value="1"/>
</dbReference>
<dbReference type="InterPro" id="IPR000847">
    <property type="entry name" value="LysR_HTH_N"/>
</dbReference>